<keyword evidence="7 15" id="KW-0548">Nucleotidyltransferase</keyword>
<dbReference type="PANTHER" id="PTHR11943:SF1">
    <property type="entry name" value="GALACTOSE-1-PHOSPHATE URIDYLYLTRANSFERASE"/>
    <property type="match status" value="1"/>
</dbReference>
<dbReference type="GO" id="GO:0008270">
    <property type="term" value="F:zinc ion binding"/>
    <property type="evidence" value="ECO:0007669"/>
    <property type="project" value="InterPro"/>
</dbReference>
<keyword evidence="9 13" id="KW-0862">Zinc</keyword>
<feature type="binding site" evidence="14">
    <location>
        <position position="320"/>
    </location>
    <ligand>
        <name>Fe cation</name>
        <dbReference type="ChEBI" id="CHEBI:24875"/>
    </ligand>
</feature>
<organism evidence="18 19">
    <name type="scientific">Leucocoprinus leucothites</name>
    <dbReference type="NCBI Taxonomy" id="201217"/>
    <lineage>
        <taxon>Eukaryota</taxon>
        <taxon>Fungi</taxon>
        <taxon>Dikarya</taxon>
        <taxon>Basidiomycota</taxon>
        <taxon>Agaricomycotina</taxon>
        <taxon>Agaricomycetes</taxon>
        <taxon>Agaricomycetidae</taxon>
        <taxon>Agaricales</taxon>
        <taxon>Agaricineae</taxon>
        <taxon>Agaricaceae</taxon>
        <taxon>Leucocoprinus</taxon>
    </lineage>
</organism>
<dbReference type="PROSITE" id="PS00117">
    <property type="entry name" value="GAL_P_UDP_TRANSF_I"/>
    <property type="match status" value="1"/>
</dbReference>
<dbReference type="InterPro" id="IPR019779">
    <property type="entry name" value="GalP_UDPtransf1_His-AS"/>
</dbReference>
<evidence type="ECO:0000256" key="3">
    <source>
        <dbReference type="ARBA" id="ARBA00010951"/>
    </source>
</evidence>
<comment type="cofactor">
    <cofactor evidence="13">
        <name>Zn(2+)</name>
        <dbReference type="ChEBI" id="CHEBI:29105"/>
    </cofactor>
    <text evidence="13">Binds 1 zinc ion per subunit.</text>
</comment>
<evidence type="ECO:0000256" key="2">
    <source>
        <dbReference type="ARBA" id="ARBA00004947"/>
    </source>
</evidence>
<dbReference type="Pfam" id="PF02744">
    <property type="entry name" value="GalP_UDP_tr_C"/>
    <property type="match status" value="1"/>
</dbReference>
<dbReference type="Gene3D" id="3.30.428.10">
    <property type="entry name" value="HIT-like"/>
    <property type="match status" value="2"/>
</dbReference>
<evidence type="ECO:0000256" key="1">
    <source>
        <dbReference type="ARBA" id="ARBA00001107"/>
    </source>
</evidence>
<evidence type="ECO:0000256" key="15">
    <source>
        <dbReference type="RuleBase" id="RU000506"/>
    </source>
</evidence>
<keyword evidence="14" id="KW-0408">Iron</keyword>
<dbReference type="InterPro" id="IPR005849">
    <property type="entry name" value="GalP_Utransf_N"/>
</dbReference>
<accession>A0A8H5G5D4</accession>
<dbReference type="CDD" id="cd00608">
    <property type="entry name" value="GalT"/>
    <property type="match status" value="1"/>
</dbReference>
<evidence type="ECO:0000256" key="14">
    <source>
        <dbReference type="PIRSR" id="PIRSR000808-4"/>
    </source>
</evidence>
<feature type="binding site" evidence="14">
    <location>
        <position position="184"/>
    </location>
    <ligand>
        <name>Fe cation</name>
        <dbReference type="ChEBI" id="CHEBI:24875"/>
    </ligand>
</feature>
<proteinExistence type="inferred from homology"/>
<gene>
    <name evidence="18" type="ORF">D9756_001779</name>
</gene>
<evidence type="ECO:0000313" key="18">
    <source>
        <dbReference type="EMBL" id="KAF5358562.1"/>
    </source>
</evidence>
<feature type="active site" description="Tele-UMP-histidine intermediate" evidence="12">
    <location>
        <position position="168"/>
    </location>
</feature>
<evidence type="ECO:0000256" key="8">
    <source>
        <dbReference type="ARBA" id="ARBA00022723"/>
    </source>
</evidence>
<evidence type="ECO:0000256" key="6">
    <source>
        <dbReference type="ARBA" id="ARBA00022679"/>
    </source>
</evidence>
<sequence length="372" mass="42091">MEFDPTTHPHRRYNPLLDEHVLVSPHRTKRPWLGQTEAPQTVIPPQYDPACYLCPGNSRSGGQKNPNYTHTHTFTNDFSAVLPGPAPEAPAPPHPMLTSQPVHGGCDVIIFHSRHDLTLAQMDPPEIERVIAEWTRIYRERGSQEGIKYVQIFENKGAMMGCSNNHPHGQAWSLSDVPTLPARELTSLERYSLSGVQTSIDVPRGPQGRPCLLCEYAHAEINFGEENSRVVLKNEHWAALVPWWAVWPFEIMLLPYHRHITSLARLTEEEKAAFAEIISQITTRYDNLFHCPFAYSMGIHQRPIPGPDSPNDDDSVAHLHVHFDPCLLRSATVKKFLVGFELMAESQRDLTPEQAAERLRNCSATHYLRSNA</sequence>
<dbReference type="AlphaFoldDB" id="A0A8H5G5D4"/>
<feature type="domain" description="Galactose-1-phosphate uridyl transferase N-terminal" evidence="16">
    <location>
        <begin position="2"/>
        <end position="178"/>
    </location>
</feature>
<evidence type="ECO:0000313" key="19">
    <source>
        <dbReference type="Proteomes" id="UP000559027"/>
    </source>
</evidence>
<feature type="binding site" evidence="14">
    <location>
        <position position="322"/>
    </location>
    <ligand>
        <name>Fe cation</name>
        <dbReference type="ChEBI" id="CHEBI:24875"/>
    </ligand>
</feature>
<evidence type="ECO:0000259" key="16">
    <source>
        <dbReference type="Pfam" id="PF01087"/>
    </source>
</evidence>
<dbReference type="GO" id="GO:0008108">
    <property type="term" value="F:UDP-glucose:hexose-1-phosphate uridylyltransferase activity"/>
    <property type="evidence" value="ECO:0007669"/>
    <property type="project" value="UniProtKB-EC"/>
</dbReference>
<dbReference type="PANTHER" id="PTHR11943">
    <property type="entry name" value="GALACTOSE-1-PHOSPHATE URIDYLYLTRANSFERASE"/>
    <property type="match status" value="1"/>
</dbReference>
<dbReference type="InterPro" id="IPR036265">
    <property type="entry name" value="HIT-like_sf"/>
</dbReference>
<dbReference type="GO" id="GO:0005737">
    <property type="term" value="C:cytoplasm"/>
    <property type="evidence" value="ECO:0007669"/>
    <property type="project" value="TreeGrafter"/>
</dbReference>
<comment type="similarity">
    <text evidence="3 15">Belongs to the galactose-1-phosphate uridylyltransferase type 1 family.</text>
</comment>
<comment type="catalytic activity">
    <reaction evidence="1 15">
        <text>alpha-D-galactose 1-phosphate + UDP-alpha-D-glucose = alpha-D-glucose 1-phosphate + UDP-alpha-D-galactose</text>
        <dbReference type="Rhea" id="RHEA:13989"/>
        <dbReference type="ChEBI" id="CHEBI:58336"/>
        <dbReference type="ChEBI" id="CHEBI:58601"/>
        <dbReference type="ChEBI" id="CHEBI:58885"/>
        <dbReference type="ChEBI" id="CHEBI:66914"/>
        <dbReference type="EC" id="2.7.7.12"/>
    </reaction>
</comment>
<evidence type="ECO:0000256" key="10">
    <source>
        <dbReference type="ARBA" id="ARBA00023144"/>
    </source>
</evidence>
<feature type="binding site" evidence="13">
    <location>
        <position position="54"/>
    </location>
    <ligand>
        <name>Zn(2+)</name>
        <dbReference type="ChEBI" id="CHEBI:29105"/>
    </ligand>
</feature>
<evidence type="ECO:0000256" key="4">
    <source>
        <dbReference type="ARBA" id="ARBA00012384"/>
    </source>
</evidence>
<dbReference type="NCBIfam" id="TIGR00209">
    <property type="entry name" value="galT_1"/>
    <property type="match status" value="1"/>
</dbReference>
<dbReference type="InterPro" id="IPR005850">
    <property type="entry name" value="GalP_Utransf_C"/>
</dbReference>
<evidence type="ECO:0000256" key="7">
    <source>
        <dbReference type="ARBA" id="ARBA00022695"/>
    </source>
</evidence>
<dbReference type="GO" id="GO:0033499">
    <property type="term" value="P:galactose catabolic process via UDP-galactose, Leloir pathway"/>
    <property type="evidence" value="ECO:0007669"/>
    <property type="project" value="TreeGrafter"/>
</dbReference>
<dbReference type="EC" id="2.7.7.12" evidence="4 15"/>
<keyword evidence="10 15" id="KW-0299">Galactose metabolism</keyword>
<keyword evidence="11 15" id="KW-0119">Carbohydrate metabolism</keyword>
<evidence type="ECO:0000256" key="11">
    <source>
        <dbReference type="ARBA" id="ARBA00023277"/>
    </source>
</evidence>
<evidence type="ECO:0000256" key="12">
    <source>
        <dbReference type="PIRSR" id="PIRSR000808-1"/>
    </source>
</evidence>
<keyword evidence="19" id="KW-1185">Reference proteome</keyword>
<feature type="binding site" evidence="13">
    <location>
        <position position="51"/>
    </location>
    <ligand>
        <name>Zn(2+)</name>
        <dbReference type="ChEBI" id="CHEBI:29105"/>
    </ligand>
</feature>
<dbReference type="Proteomes" id="UP000559027">
    <property type="component" value="Unassembled WGS sequence"/>
</dbReference>
<comment type="pathway">
    <text evidence="2 15">Carbohydrate metabolism; galactose metabolism.</text>
</comment>
<feature type="binding site" evidence="13">
    <location>
        <position position="115"/>
    </location>
    <ligand>
        <name>Zn(2+)</name>
        <dbReference type="ChEBI" id="CHEBI:29105"/>
    </ligand>
</feature>
<dbReference type="InterPro" id="IPR001937">
    <property type="entry name" value="GalP_UDPtransf1"/>
</dbReference>
<comment type="cofactor">
    <cofactor evidence="14">
        <name>Fe cation</name>
        <dbReference type="ChEBI" id="CHEBI:24875"/>
    </cofactor>
    <text evidence="14">Binds 1 Fe cation per subunit.</text>
</comment>
<feature type="domain" description="Galactose-1-phosphate uridyl transferase C-terminal" evidence="17">
    <location>
        <begin position="212"/>
        <end position="369"/>
    </location>
</feature>
<evidence type="ECO:0000256" key="9">
    <source>
        <dbReference type="ARBA" id="ARBA00022833"/>
    </source>
</evidence>
<reference evidence="18 19" key="1">
    <citation type="journal article" date="2020" name="ISME J.">
        <title>Uncovering the hidden diversity of litter-decomposition mechanisms in mushroom-forming fungi.</title>
        <authorList>
            <person name="Floudas D."/>
            <person name="Bentzer J."/>
            <person name="Ahren D."/>
            <person name="Johansson T."/>
            <person name="Persson P."/>
            <person name="Tunlid A."/>
        </authorList>
    </citation>
    <scope>NUCLEOTIDE SEQUENCE [LARGE SCALE GENOMIC DNA]</scope>
    <source>
        <strain evidence="18 19">CBS 146.42</strain>
    </source>
</reference>
<protein>
    <recommendedName>
        <fullName evidence="5 15">Galactose-1-phosphate uridylyltransferase</fullName>
        <ecNumber evidence="4 15">2.7.7.12</ecNumber>
    </recommendedName>
</protein>
<evidence type="ECO:0000259" key="17">
    <source>
        <dbReference type="Pfam" id="PF02744"/>
    </source>
</evidence>
<dbReference type="Pfam" id="PF01087">
    <property type="entry name" value="GalP_UDP_transf"/>
    <property type="match status" value="1"/>
</dbReference>
<dbReference type="SUPFAM" id="SSF54197">
    <property type="entry name" value="HIT-like"/>
    <property type="match status" value="2"/>
</dbReference>
<evidence type="ECO:0000256" key="5">
    <source>
        <dbReference type="ARBA" id="ARBA00016340"/>
    </source>
</evidence>
<keyword evidence="8 13" id="KW-0479">Metal-binding</keyword>
<comment type="caution">
    <text evidence="18">The sequence shown here is derived from an EMBL/GenBank/DDBJ whole genome shotgun (WGS) entry which is preliminary data.</text>
</comment>
<feature type="binding site" evidence="14">
    <location>
        <position position="300"/>
    </location>
    <ligand>
        <name>Fe cation</name>
        <dbReference type="ChEBI" id="CHEBI:24875"/>
    </ligand>
</feature>
<name>A0A8H5G5D4_9AGAR</name>
<dbReference type="OrthoDB" id="418412at2759"/>
<dbReference type="EMBL" id="JAACJO010000005">
    <property type="protein sequence ID" value="KAF5358562.1"/>
    <property type="molecule type" value="Genomic_DNA"/>
</dbReference>
<dbReference type="PIRSF" id="PIRSF000808">
    <property type="entry name" value="GalT"/>
    <property type="match status" value="1"/>
</dbReference>
<evidence type="ECO:0000256" key="13">
    <source>
        <dbReference type="PIRSR" id="PIRSR000808-3"/>
    </source>
</evidence>
<dbReference type="UniPathway" id="UPA00214"/>
<keyword evidence="6 15" id="KW-0808">Transferase</keyword>
<feature type="binding site" evidence="13">
    <location>
        <position position="166"/>
    </location>
    <ligand>
        <name>Zn(2+)</name>
        <dbReference type="ChEBI" id="CHEBI:29105"/>
    </ligand>
</feature>